<dbReference type="PROSITE" id="PS51257">
    <property type="entry name" value="PROKAR_LIPOPROTEIN"/>
    <property type="match status" value="1"/>
</dbReference>
<evidence type="ECO:0000313" key="2">
    <source>
        <dbReference type="EMBL" id="SHJ19209.1"/>
    </source>
</evidence>
<dbReference type="RefSeq" id="WP_073049393.1">
    <property type="nucleotide sequence ID" value="NZ_FQZL01000013.1"/>
</dbReference>
<proteinExistence type="predicted"/>
<accession>A0A1M6HAT1</accession>
<dbReference type="NCBIfam" id="TIGR02122">
    <property type="entry name" value="TRAP_TAXI"/>
    <property type="match status" value="1"/>
</dbReference>
<protein>
    <recommendedName>
        <fullName evidence="4">TRAP transporter solute receptor, TAXI family</fullName>
    </recommendedName>
</protein>
<name>A0A1M6HAT1_9FIRM</name>
<dbReference type="AlphaFoldDB" id="A0A1M6HAT1"/>
<keyword evidence="3" id="KW-1185">Reference proteome</keyword>
<dbReference type="STRING" id="1121476.SAMN02745751_01945"/>
<dbReference type="Pfam" id="PF16868">
    <property type="entry name" value="NMT1_3"/>
    <property type="match status" value="1"/>
</dbReference>
<evidence type="ECO:0000256" key="1">
    <source>
        <dbReference type="SAM" id="SignalP"/>
    </source>
</evidence>
<dbReference type="SUPFAM" id="SSF53850">
    <property type="entry name" value="Periplasmic binding protein-like II"/>
    <property type="match status" value="1"/>
</dbReference>
<reference evidence="2 3" key="1">
    <citation type="submission" date="2016-11" db="EMBL/GenBank/DDBJ databases">
        <authorList>
            <person name="Jaros S."/>
            <person name="Januszkiewicz K."/>
            <person name="Wedrychowicz H."/>
        </authorList>
    </citation>
    <scope>NUCLEOTIDE SEQUENCE [LARGE SCALE GENOMIC DNA]</scope>
    <source>
        <strain evidence="2 3">DSM 17477</strain>
    </source>
</reference>
<dbReference type="Gene3D" id="3.40.190.10">
    <property type="entry name" value="Periplasmic binding protein-like II"/>
    <property type="match status" value="2"/>
</dbReference>
<dbReference type="CDD" id="cd13520">
    <property type="entry name" value="PBP2_TAXI_TRAP"/>
    <property type="match status" value="1"/>
</dbReference>
<dbReference type="EMBL" id="FQZL01000013">
    <property type="protein sequence ID" value="SHJ19209.1"/>
    <property type="molecule type" value="Genomic_DNA"/>
</dbReference>
<dbReference type="PANTHER" id="PTHR42941:SF1">
    <property type="entry name" value="SLL1037 PROTEIN"/>
    <property type="match status" value="1"/>
</dbReference>
<gene>
    <name evidence="2" type="ORF">SAMN02745751_01945</name>
</gene>
<feature type="chain" id="PRO_5039451069" description="TRAP transporter solute receptor, TAXI family" evidence="1">
    <location>
        <begin position="24"/>
        <end position="318"/>
    </location>
</feature>
<feature type="signal peptide" evidence="1">
    <location>
        <begin position="1"/>
        <end position="23"/>
    </location>
</feature>
<dbReference type="InterPro" id="IPR011852">
    <property type="entry name" value="TRAP_TAXI"/>
</dbReference>
<dbReference type="Proteomes" id="UP000184052">
    <property type="component" value="Unassembled WGS sequence"/>
</dbReference>
<dbReference type="PANTHER" id="PTHR42941">
    <property type="entry name" value="SLL1037 PROTEIN"/>
    <property type="match status" value="1"/>
</dbReference>
<keyword evidence="1" id="KW-0732">Signal</keyword>
<organism evidence="2 3">
    <name type="scientific">Dethiosulfatibacter aminovorans DSM 17477</name>
    <dbReference type="NCBI Taxonomy" id="1121476"/>
    <lineage>
        <taxon>Bacteria</taxon>
        <taxon>Bacillati</taxon>
        <taxon>Bacillota</taxon>
        <taxon>Tissierellia</taxon>
        <taxon>Dethiosulfatibacter</taxon>
    </lineage>
</organism>
<sequence length="318" mass="34716">MLKKVNCLFIALMIMITSTGCSSENVKNYTFAAASPGGTYYAMSGGFSTVFGEIMKGYSLNVQTTAGSAENIRLVNSGETDMGLANGSELYWAWNGEGVFEGQSIDNIRIVGFGWTNVYHCVVLEDSGINAFEDFKEKNVGVGPQGSAAAIFNEILLEEAGVWNELSPVYLPPGDQVSAMKDGNLDVFGYFSGLPLSLVMDLSSVKDVKLLDIGKFGDDFGFSEKYPFYGKSIIPAGTYEGQDEDVVSYSNLTYIIANKDVSEETVYEFLEALYSEEGLEHMRSVHTRASELSVDSIDKMVDVLGIPMHDGTLRFLEE</sequence>
<evidence type="ECO:0008006" key="4">
    <source>
        <dbReference type="Google" id="ProtNLM"/>
    </source>
</evidence>
<evidence type="ECO:0000313" key="3">
    <source>
        <dbReference type="Proteomes" id="UP000184052"/>
    </source>
</evidence>